<feature type="transmembrane region" description="Helical" evidence="1">
    <location>
        <begin position="12"/>
        <end position="29"/>
    </location>
</feature>
<dbReference type="InterPro" id="IPR021215">
    <property type="entry name" value="DUF2752"/>
</dbReference>
<feature type="transmembrane region" description="Helical" evidence="1">
    <location>
        <begin position="41"/>
        <end position="61"/>
    </location>
</feature>
<evidence type="ECO:0000313" key="3">
    <source>
        <dbReference type="Proteomes" id="UP001596189"/>
    </source>
</evidence>
<dbReference type="RefSeq" id="WP_345716784.1">
    <property type="nucleotide sequence ID" value="NZ_BAABFP010000005.1"/>
</dbReference>
<feature type="transmembrane region" description="Helical" evidence="1">
    <location>
        <begin position="111"/>
        <end position="132"/>
    </location>
</feature>
<keyword evidence="3" id="KW-1185">Reference proteome</keyword>
<accession>A0ABW1J9J1</accession>
<evidence type="ECO:0000313" key="2">
    <source>
        <dbReference type="EMBL" id="MFC6005912.1"/>
    </source>
</evidence>
<gene>
    <name evidence="2" type="ORF">ACFQDO_02110</name>
</gene>
<keyword evidence="1" id="KW-0812">Transmembrane</keyword>
<proteinExistence type="predicted"/>
<comment type="caution">
    <text evidence="2">The sequence shown here is derived from an EMBL/GenBank/DDBJ whole genome shotgun (WGS) entry which is preliminary data.</text>
</comment>
<protein>
    <submittedName>
        <fullName evidence="2">DUF2752 domain-containing protein</fullName>
    </submittedName>
</protein>
<keyword evidence="1" id="KW-0472">Membrane</keyword>
<name>A0ABW1J9J1_9ACTN</name>
<reference evidence="3" key="1">
    <citation type="journal article" date="2019" name="Int. J. Syst. Evol. Microbiol.">
        <title>The Global Catalogue of Microorganisms (GCM) 10K type strain sequencing project: providing services to taxonomists for standard genome sequencing and annotation.</title>
        <authorList>
            <consortium name="The Broad Institute Genomics Platform"/>
            <consortium name="The Broad Institute Genome Sequencing Center for Infectious Disease"/>
            <person name="Wu L."/>
            <person name="Ma J."/>
        </authorList>
    </citation>
    <scope>NUCLEOTIDE SEQUENCE [LARGE SCALE GENOMIC DNA]</scope>
    <source>
        <strain evidence="3">KACC 14249</strain>
    </source>
</reference>
<dbReference type="Proteomes" id="UP001596189">
    <property type="component" value="Unassembled WGS sequence"/>
</dbReference>
<sequence length="140" mass="14342">MTAAGLPRRTAAPAAVAGGVAALALALALRDPHVAGSWGHCPFLALTGLPCPFCGGLRAVWELEHGSLSAAASSNLLVVLVLPLALVSLLAWWRRCLRGRGGTGSRRSDRLVGPAAVAGLLVVLGFGVLRWLPALGWLAP</sequence>
<evidence type="ECO:0000256" key="1">
    <source>
        <dbReference type="SAM" id="Phobius"/>
    </source>
</evidence>
<feature type="transmembrane region" description="Helical" evidence="1">
    <location>
        <begin position="67"/>
        <end position="90"/>
    </location>
</feature>
<keyword evidence="1" id="KW-1133">Transmembrane helix</keyword>
<dbReference type="Pfam" id="PF10825">
    <property type="entry name" value="DUF2752"/>
    <property type="match status" value="1"/>
</dbReference>
<dbReference type="EMBL" id="JBHSRD010000002">
    <property type="protein sequence ID" value="MFC6005912.1"/>
    <property type="molecule type" value="Genomic_DNA"/>
</dbReference>
<organism evidence="2 3">
    <name type="scientific">Angustibacter luteus</name>
    <dbReference type="NCBI Taxonomy" id="658456"/>
    <lineage>
        <taxon>Bacteria</taxon>
        <taxon>Bacillati</taxon>
        <taxon>Actinomycetota</taxon>
        <taxon>Actinomycetes</taxon>
        <taxon>Kineosporiales</taxon>
        <taxon>Kineosporiaceae</taxon>
    </lineage>
</organism>